<name>A0A161MJX4_TRIIF</name>
<protein>
    <submittedName>
        <fullName evidence="1">Death-associated protein 1</fullName>
    </submittedName>
</protein>
<evidence type="ECO:0000313" key="1">
    <source>
        <dbReference type="EMBL" id="JAR98147.1"/>
    </source>
</evidence>
<reference evidence="1" key="2">
    <citation type="journal article" date="2017" name="J. Med. Entomol.">
        <title>Transcriptome Analysis of the Triatoma infestans (Hemiptera: Reduviidae) Integument.</title>
        <authorList>
            <person name="Calderon-Fernandez G.M."/>
            <person name="Moriconi D.E."/>
            <person name="Dulbecco A.B."/>
            <person name="Juarez M.P."/>
        </authorList>
    </citation>
    <scope>NUCLEOTIDE SEQUENCE</scope>
    <source>
        <strain evidence="1">Int1</strain>
        <tissue evidence="1">Integument</tissue>
    </source>
</reference>
<reference evidence="1" key="1">
    <citation type="submission" date="2016-04" db="EMBL/GenBank/DDBJ databases">
        <authorList>
            <person name="Calderon-Fernandez G.M.Sr."/>
        </authorList>
    </citation>
    <scope>NUCLEOTIDE SEQUENCE</scope>
    <source>
        <strain evidence="1">Int1</strain>
        <tissue evidence="1">Integument</tissue>
    </source>
</reference>
<organism evidence="1">
    <name type="scientific">Triatoma infestans</name>
    <name type="common">Assassin bug</name>
    <dbReference type="NCBI Taxonomy" id="30076"/>
    <lineage>
        <taxon>Eukaryota</taxon>
        <taxon>Metazoa</taxon>
        <taxon>Ecdysozoa</taxon>
        <taxon>Arthropoda</taxon>
        <taxon>Hexapoda</taxon>
        <taxon>Insecta</taxon>
        <taxon>Pterygota</taxon>
        <taxon>Neoptera</taxon>
        <taxon>Paraneoptera</taxon>
        <taxon>Hemiptera</taxon>
        <taxon>Heteroptera</taxon>
        <taxon>Panheteroptera</taxon>
        <taxon>Cimicomorpha</taxon>
        <taxon>Reduviidae</taxon>
        <taxon>Triatominae</taxon>
        <taxon>Triatoma</taxon>
    </lineage>
</organism>
<dbReference type="EMBL" id="GEMB01005163">
    <property type="protein sequence ID" value="JAR98147.1"/>
    <property type="molecule type" value="Transcribed_RNA"/>
</dbReference>
<sequence>MNMANNIR</sequence>
<accession>A0A161MJX4</accession>
<proteinExistence type="predicted"/>